<dbReference type="EMBL" id="JQNX01000002">
    <property type="protein sequence ID" value="KIE59004.1"/>
    <property type="molecule type" value="Genomic_DNA"/>
</dbReference>
<accession>A0ABR4ZXM8</accession>
<evidence type="ECO:0008006" key="4">
    <source>
        <dbReference type="Google" id="ProtNLM"/>
    </source>
</evidence>
<name>A0ABR4ZXM8_9BACT</name>
<dbReference type="Proteomes" id="UP000031594">
    <property type="component" value="Unassembled WGS sequence"/>
</dbReference>
<keyword evidence="1" id="KW-0472">Membrane</keyword>
<keyword evidence="1" id="KW-1133">Transmembrane helix</keyword>
<evidence type="ECO:0000313" key="2">
    <source>
        <dbReference type="EMBL" id="KIE59004.1"/>
    </source>
</evidence>
<evidence type="ECO:0000256" key="1">
    <source>
        <dbReference type="SAM" id="Phobius"/>
    </source>
</evidence>
<gene>
    <name evidence="2" type="ORF">A946_02875</name>
</gene>
<feature type="transmembrane region" description="Helical" evidence="1">
    <location>
        <begin position="12"/>
        <end position="38"/>
    </location>
</feature>
<sequence length="459" mass="51197">MFLNETTGKKKRVSLILLSLLIFFAILVFGAFGFIWWVNAIVKSKAFADYASKIVEKYTAITGSFEPFMFYGFGLETSSYKGKGNKESPIASIAIAPLTVQLRSIGIFGRPWIIRSIELGDLSVVLQNPELPPERKTEKLPTAAALKNNKEKTVSIEKISIKNLSLSWPATMGGGGQVSGMELNVLPKEENWDINAHRGVLLLNSLPELSLENIKGLLTKTSFEVSETTLHLKSDPKATVLIQGTMALVPPQKTHLNLSLHQIPLDSILIGSLRNELKGYLRGNIGLNAESDIAKTYHGEGEMFIDQGRLVHLTFLTNIDSFLNLHRLEDIPLTVAHFLITLEPNTIKLHHIDWQSEDTMMLTGWVTLVKKNVTGTLMLGLRSDWIQKLPGLGAQLFNAAADGFFWTEIHLSGTIDDIHEDFSPRLNQAVQGIIKKGIEREIQRQVPERIFRNIIPNFP</sequence>
<proteinExistence type="predicted"/>
<protein>
    <recommendedName>
        <fullName evidence="4">AsmA-like C-terminal domain-containing protein</fullName>
    </recommendedName>
</protein>
<reference evidence="2 3" key="1">
    <citation type="submission" date="2014-08" db="EMBL/GenBank/DDBJ databases">
        <title>Methylacidiphilum kamchatkense strain Kam1 draft genome sequence.</title>
        <authorList>
            <person name="Birkeland N.-K."/>
            <person name="Erikstad H.A."/>
        </authorList>
    </citation>
    <scope>NUCLEOTIDE SEQUENCE [LARGE SCALE GENOMIC DNA]</scope>
    <source>
        <strain evidence="2 3">Kam1</strain>
    </source>
</reference>
<comment type="caution">
    <text evidence="2">The sequence shown here is derived from an EMBL/GenBank/DDBJ whole genome shotgun (WGS) entry which is preliminary data.</text>
</comment>
<keyword evidence="1" id="KW-0812">Transmembrane</keyword>
<keyword evidence="3" id="KW-1185">Reference proteome</keyword>
<evidence type="ECO:0000313" key="3">
    <source>
        <dbReference type="Proteomes" id="UP000031594"/>
    </source>
</evidence>
<organism evidence="2 3">
    <name type="scientific">Methylacidiphilum kamchatkense Kam1</name>
    <dbReference type="NCBI Taxonomy" id="1202785"/>
    <lineage>
        <taxon>Bacteria</taxon>
        <taxon>Pseudomonadati</taxon>
        <taxon>Verrucomicrobiota</taxon>
        <taxon>Methylacidiphilae</taxon>
        <taxon>Methylacidiphilales</taxon>
        <taxon>Methylacidiphilaceae</taxon>
        <taxon>Methylacidiphilum (ex Ratnadevi et al. 2023)</taxon>
    </lineage>
</organism>